<keyword evidence="4" id="KW-1185">Reference proteome</keyword>
<feature type="coiled-coil region" evidence="1">
    <location>
        <begin position="70"/>
        <end position="105"/>
    </location>
</feature>
<accession>A0ABD3WET9</accession>
<gene>
    <name evidence="3" type="ORF">ACJMK2_040373</name>
</gene>
<comment type="caution">
    <text evidence="3">The sequence shown here is derived from an EMBL/GenBank/DDBJ whole genome shotgun (WGS) entry which is preliminary data.</text>
</comment>
<organism evidence="3 4">
    <name type="scientific">Sinanodonta woodiana</name>
    <name type="common">Chinese pond mussel</name>
    <name type="synonym">Anodonta woodiana</name>
    <dbReference type="NCBI Taxonomy" id="1069815"/>
    <lineage>
        <taxon>Eukaryota</taxon>
        <taxon>Metazoa</taxon>
        <taxon>Spiralia</taxon>
        <taxon>Lophotrochozoa</taxon>
        <taxon>Mollusca</taxon>
        <taxon>Bivalvia</taxon>
        <taxon>Autobranchia</taxon>
        <taxon>Heteroconchia</taxon>
        <taxon>Palaeoheterodonta</taxon>
        <taxon>Unionida</taxon>
        <taxon>Unionoidea</taxon>
        <taxon>Unionidae</taxon>
        <taxon>Unioninae</taxon>
        <taxon>Sinanodonta</taxon>
    </lineage>
</organism>
<keyword evidence="1" id="KW-0175">Coiled coil</keyword>
<name>A0ABD3WET9_SINWO</name>
<evidence type="ECO:0000313" key="3">
    <source>
        <dbReference type="EMBL" id="KAL3872447.1"/>
    </source>
</evidence>
<feature type="signal peptide" evidence="2">
    <location>
        <begin position="1"/>
        <end position="20"/>
    </location>
</feature>
<sequence length="160" mass="18626">MATIGIELFVIMAVTFLSSAAIGCKDRYVWIADGSYSCKGLLDPADTVGLYPKRDYFCNTYKLTYCCQTCKIVNEELKKEELQKNEFQKQELQKKELNKQQMQMKTMKKPLVTKTQLPNVIAPFNSYLISRPENIFQRWINTLYQYLQPLSKSNNLQNQV</sequence>
<proteinExistence type="predicted"/>
<dbReference type="AlphaFoldDB" id="A0ABD3WET9"/>
<feature type="chain" id="PRO_5044861917" description="Secreted protein" evidence="2">
    <location>
        <begin position="21"/>
        <end position="160"/>
    </location>
</feature>
<evidence type="ECO:0000256" key="2">
    <source>
        <dbReference type="SAM" id="SignalP"/>
    </source>
</evidence>
<evidence type="ECO:0000256" key="1">
    <source>
        <dbReference type="SAM" id="Coils"/>
    </source>
</evidence>
<dbReference type="EMBL" id="JBJQND010000007">
    <property type="protein sequence ID" value="KAL3872447.1"/>
    <property type="molecule type" value="Genomic_DNA"/>
</dbReference>
<evidence type="ECO:0008006" key="5">
    <source>
        <dbReference type="Google" id="ProtNLM"/>
    </source>
</evidence>
<keyword evidence="2" id="KW-0732">Signal</keyword>
<protein>
    <recommendedName>
        <fullName evidence="5">Secreted protein</fullName>
    </recommendedName>
</protein>
<reference evidence="3 4" key="1">
    <citation type="submission" date="2024-11" db="EMBL/GenBank/DDBJ databases">
        <title>Chromosome-level genome assembly of the freshwater bivalve Anodonta woodiana.</title>
        <authorList>
            <person name="Chen X."/>
        </authorList>
    </citation>
    <scope>NUCLEOTIDE SEQUENCE [LARGE SCALE GENOMIC DNA]</scope>
    <source>
        <strain evidence="3">MN2024</strain>
        <tissue evidence="3">Gills</tissue>
    </source>
</reference>
<evidence type="ECO:0000313" key="4">
    <source>
        <dbReference type="Proteomes" id="UP001634394"/>
    </source>
</evidence>
<dbReference type="Proteomes" id="UP001634394">
    <property type="component" value="Unassembled WGS sequence"/>
</dbReference>